<proteinExistence type="predicted"/>
<dbReference type="RefSeq" id="WP_179699610.1">
    <property type="nucleotide sequence ID" value="NZ_BAAAHA010000004.1"/>
</dbReference>
<evidence type="ECO:0000313" key="3">
    <source>
        <dbReference type="Proteomes" id="UP000521075"/>
    </source>
</evidence>
<comment type="caution">
    <text evidence="2">The sequence shown here is derived from an EMBL/GenBank/DDBJ whole genome shotgun (WGS) entry which is preliminary data.</text>
</comment>
<reference evidence="2 3" key="1">
    <citation type="submission" date="2020-07" db="EMBL/GenBank/DDBJ databases">
        <title>Sequencing the genomes of 1000 actinobacteria strains.</title>
        <authorList>
            <person name="Klenk H.-P."/>
        </authorList>
    </citation>
    <scope>NUCLEOTIDE SEQUENCE [LARGE SCALE GENOMIC DNA]</scope>
    <source>
        <strain evidence="2 3">DSM 15166</strain>
    </source>
</reference>
<sequence>MGFSPIGLVVGLAVLAPNLLLLWLPPRTTSPAPHIPTMLSWLERAGQALCLVVPAITAPGPLVGWWSAPAVIALLGYYALWARYVFTGRDQATLYRRWWVIPVPMAVLPVIVFLATAGWLSNLWIAAAALVLAAGHIPASLIIARSTRVRG</sequence>
<feature type="transmembrane region" description="Helical" evidence="1">
    <location>
        <begin position="6"/>
        <end position="24"/>
    </location>
</feature>
<name>A0A853DJM7_9MICO</name>
<dbReference type="Proteomes" id="UP000521075">
    <property type="component" value="Unassembled WGS sequence"/>
</dbReference>
<keyword evidence="3" id="KW-1185">Reference proteome</keyword>
<dbReference type="EMBL" id="JACCHJ010000001">
    <property type="protein sequence ID" value="NYK08558.1"/>
    <property type="molecule type" value="Genomic_DNA"/>
</dbReference>
<evidence type="ECO:0000313" key="2">
    <source>
        <dbReference type="EMBL" id="NYK08558.1"/>
    </source>
</evidence>
<dbReference type="AlphaFoldDB" id="A0A853DJM7"/>
<feature type="transmembrane region" description="Helical" evidence="1">
    <location>
        <begin position="98"/>
        <end position="117"/>
    </location>
</feature>
<feature type="transmembrane region" description="Helical" evidence="1">
    <location>
        <begin position="68"/>
        <end position="86"/>
    </location>
</feature>
<feature type="transmembrane region" description="Helical" evidence="1">
    <location>
        <begin position="123"/>
        <end position="144"/>
    </location>
</feature>
<protein>
    <submittedName>
        <fullName evidence="2">Uncharacterized protein</fullName>
    </submittedName>
</protein>
<accession>A0A853DJM7</accession>
<keyword evidence="1" id="KW-0472">Membrane</keyword>
<keyword evidence="1" id="KW-0812">Transmembrane</keyword>
<organism evidence="2 3">
    <name type="scientific">Leifsonia naganoensis</name>
    <dbReference type="NCBI Taxonomy" id="150025"/>
    <lineage>
        <taxon>Bacteria</taxon>
        <taxon>Bacillati</taxon>
        <taxon>Actinomycetota</taxon>
        <taxon>Actinomycetes</taxon>
        <taxon>Micrococcales</taxon>
        <taxon>Microbacteriaceae</taxon>
        <taxon>Leifsonia</taxon>
    </lineage>
</organism>
<keyword evidence="1" id="KW-1133">Transmembrane helix</keyword>
<evidence type="ECO:0000256" key="1">
    <source>
        <dbReference type="SAM" id="Phobius"/>
    </source>
</evidence>
<gene>
    <name evidence="2" type="ORF">HNR14_000439</name>
</gene>